<proteinExistence type="predicted"/>
<protein>
    <submittedName>
        <fullName evidence="3">PEP-CTERM sorting domain-containing protein</fullName>
    </submittedName>
</protein>
<dbReference type="InterPro" id="IPR022472">
    <property type="entry name" value="VPLPA-CTERM"/>
</dbReference>
<evidence type="ECO:0000259" key="2">
    <source>
        <dbReference type="Pfam" id="PF07589"/>
    </source>
</evidence>
<accession>A0ABW7FPL8</accession>
<dbReference type="NCBIfam" id="TIGR03370">
    <property type="entry name" value="VPLPA-CTERM"/>
    <property type="match status" value="1"/>
</dbReference>
<dbReference type="InterPro" id="IPR013424">
    <property type="entry name" value="Ice-binding_C"/>
</dbReference>
<feature type="domain" description="Ice-binding protein C-terminal" evidence="2">
    <location>
        <begin position="198"/>
        <end position="221"/>
    </location>
</feature>
<feature type="signal peptide" evidence="1">
    <location>
        <begin position="1"/>
        <end position="24"/>
    </location>
</feature>
<dbReference type="NCBIfam" id="TIGR02595">
    <property type="entry name" value="PEP_CTERM"/>
    <property type="match status" value="1"/>
</dbReference>
<sequence length="223" mass="22913">MTLSRLAATAVATAALCCAGAAHAAETWSLVGDYAPASNPNGPWTYGQLIDGRQDQFSALAWHAATASYGIAASGQVFIYRNNGAVTDFGIAPGQVSLESDWGHAAVQWTAPKAGDYRVVVELGGTLVGGPGGYGNNFAQHGGVAVDGSKQGEISFINNVKQWDFTVSLAAGSTVLTYVLNPGFANGGNTQTQITVSAVPEPASALMLAVGLGGLVAWRRRRA</sequence>
<keyword evidence="1" id="KW-0732">Signal</keyword>
<comment type="caution">
    <text evidence="3">The sequence shown here is derived from an EMBL/GenBank/DDBJ whole genome shotgun (WGS) entry which is preliminary data.</text>
</comment>
<organism evidence="3 4">
    <name type="scientific">Pelomonas margarita</name>
    <dbReference type="NCBI Taxonomy" id="3299031"/>
    <lineage>
        <taxon>Bacteria</taxon>
        <taxon>Pseudomonadati</taxon>
        <taxon>Pseudomonadota</taxon>
        <taxon>Betaproteobacteria</taxon>
        <taxon>Burkholderiales</taxon>
        <taxon>Sphaerotilaceae</taxon>
        <taxon>Roseateles</taxon>
    </lineage>
</organism>
<evidence type="ECO:0000313" key="4">
    <source>
        <dbReference type="Proteomes" id="UP001606301"/>
    </source>
</evidence>
<gene>
    <name evidence="3" type="ORF">ACG0Z3_21410</name>
</gene>
<dbReference type="RefSeq" id="WP_394401601.1">
    <property type="nucleotide sequence ID" value="NZ_JBIGHW010000018.1"/>
</dbReference>
<reference evidence="3 4" key="1">
    <citation type="submission" date="2024-08" db="EMBL/GenBank/DDBJ databases">
        <authorList>
            <person name="Lu H."/>
        </authorList>
    </citation>
    <scope>NUCLEOTIDE SEQUENCE [LARGE SCALE GENOMIC DNA]</scope>
    <source>
        <strain evidence="3 4">LKC17W</strain>
    </source>
</reference>
<keyword evidence="4" id="KW-1185">Reference proteome</keyword>
<feature type="chain" id="PRO_5045734213" evidence="1">
    <location>
        <begin position="25"/>
        <end position="223"/>
    </location>
</feature>
<dbReference type="Proteomes" id="UP001606301">
    <property type="component" value="Unassembled WGS sequence"/>
</dbReference>
<dbReference type="EMBL" id="JBIGHW010000018">
    <property type="protein sequence ID" value="MFG6443257.1"/>
    <property type="molecule type" value="Genomic_DNA"/>
</dbReference>
<dbReference type="Pfam" id="PF07589">
    <property type="entry name" value="PEP-CTERM"/>
    <property type="match status" value="1"/>
</dbReference>
<evidence type="ECO:0000256" key="1">
    <source>
        <dbReference type="SAM" id="SignalP"/>
    </source>
</evidence>
<name>A0ABW7FPL8_9BURK</name>
<evidence type="ECO:0000313" key="3">
    <source>
        <dbReference type="EMBL" id="MFG6443257.1"/>
    </source>
</evidence>